<keyword evidence="6" id="KW-1133">Transmembrane helix</keyword>
<keyword evidence="2" id="KW-0399">Innate immunity</keyword>
<feature type="domain" description="N-acetylmuramoyl-L-alanine amidase" evidence="7">
    <location>
        <begin position="224"/>
        <end position="361"/>
    </location>
</feature>
<dbReference type="EMBL" id="JAVRBK010000006">
    <property type="protein sequence ID" value="KAK5642878.1"/>
    <property type="molecule type" value="Genomic_DNA"/>
</dbReference>
<keyword evidence="3" id="KW-0391">Immunity</keyword>
<feature type="transmembrane region" description="Helical" evidence="6">
    <location>
        <begin position="147"/>
        <end position="169"/>
    </location>
</feature>
<evidence type="ECO:0000259" key="8">
    <source>
        <dbReference type="SMART" id="SM00701"/>
    </source>
</evidence>
<keyword evidence="6" id="KW-0812">Transmembrane</keyword>
<evidence type="ECO:0000256" key="2">
    <source>
        <dbReference type="ARBA" id="ARBA00022588"/>
    </source>
</evidence>
<sequence length="378" mass="42173">MTKEIIAPLNTSNSISDYEEDNDTISIATSESSHHDQVILAEDAQHEQPSFGNIAVTNSTDIHFGNKTYYQGPVTIKQVLYANSTNSECDSVPAANSEFANDNPGFIPDHFGVKVKVDETNRDNATQEEPRRRKGIRWLQSFSRQHVLLITSLTTVLLLSLVTLLAVLLTRHHPSRNNFIPQYPQDSDEQDKGTPPEYPVDFVENNTLATEFRLIPREEWLAKPAKGEMELLKLPVPYVIIMHTASQFCSTEDVCKKMVQDIQIFHADGRGWSDIGYSFLVGGDGNGYQGRGWYTVGAQVFGYNSACIGIAFIGTFNEVLPPEQQLNAAKKLIGMGLELGIIAPDYKLLTARQLQTTQSPGEALYKLIKTWDHWSPTP</sequence>
<dbReference type="AlphaFoldDB" id="A0AAN7ZKN4"/>
<dbReference type="InterPro" id="IPR002502">
    <property type="entry name" value="Amidase_domain"/>
</dbReference>
<evidence type="ECO:0000313" key="10">
    <source>
        <dbReference type="Proteomes" id="UP001329430"/>
    </source>
</evidence>
<name>A0AAN7ZKN4_9COLE</name>
<dbReference type="InterPro" id="IPR006619">
    <property type="entry name" value="PGRP_domain_met/bac"/>
</dbReference>
<dbReference type="GO" id="GO:0008745">
    <property type="term" value="F:N-acetylmuramoyl-L-alanine amidase activity"/>
    <property type="evidence" value="ECO:0007669"/>
    <property type="project" value="InterPro"/>
</dbReference>
<dbReference type="CDD" id="cd06583">
    <property type="entry name" value="PGRP"/>
    <property type="match status" value="1"/>
</dbReference>
<evidence type="ECO:0000256" key="6">
    <source>
        <dbReference type="SAM" id="Phobius"/>
    </source>
</evidence>
<proteinExistence type="inferred from homology"/>
<comment type="similarity">
    <text evidence="1">Belongs to the N-acetylmuramoyl-L-alanine amidase 2 family.</text>
</comment>
<dbReference type="FunFam" id="3.40.80.10:FF:000001">
    <property type="entry name" value="Peptidoglycan recognition protein 1"/>
    <property type="match status" value="1"/>
</dbReference>
<reference evidence="9 10" key="1">
    <citation type="journal article" date="2024" name="Insects">
        <title>An Improved Chromosome-Level Genome Assembly of the Firefly Pyrocoelia pectoralis.</title>
        <authorList>
            <person name="Fu X."/>
            <person name="Meyer-Rochow V.B."/>
            <person name="Ballantyne L."/>
            <person name="Zhu X."/>
        </authorList>
    </citation>
    <scope>NUCLEOTIDE SEQUENCE [LARGE SCALE GENOMIC DNA]</scope>
    <source>
        <strain evidence="9">XCY_ONT2</strain>
    </source>
</reference>
<dbReference type="Gene3D" id="3.40.80.10">
    <property type="entry name" value="Peptidoglycan recognition protein-like"/>
    <property type="match status" value="1"/>
</dbReference>
<dbReference type="InterPro" id="IPR036505">
    <property type="entry name" value="Amidase/PGRP_sf"/>
</dbReference>
<evidence type="ECO:0000256" key="5">
    <source>
        <dbReference type="SAM" id="MobiDB-lite"/>
    </source>
</evidence>
<dbReference type="GO" id="GO:0008270">
    <property type="term" value="F:zinc ion binding"/>
    <property type="evidence" value="ECO:0007669"/>
    <property type="project" value="InterPro"/>
</dbReference>
<evidence type="ECO:0000256" key="1">
    <source>
        <dbReference type="ARBA" id="ARBA00007553"/>
    </source>
</evidence>
<evidence type="ECO:0000259" key="7">
    <source>
        <dbReference type="SMART" id="SM00644"/>
    </source>
</evidence>
<dbReference type="GO" id="GO:0045087">
    <property type="term" value="P:innate immune response"/>
    <property type="evidence" value="ECO:0007669"/>
    <property type="project" value="UniProtKB-KW"/>
</dbReference>
<dbReference type="Pfam" id="PF01510">
    <property type="entry name" value="Amidase_2"/>
    <property type="match status" value="1"/>
</dbReference>
<gene>
    <name evidence="9" type="ORF">RI129_009045</name>
</gene>
<dbReference type="SUPFAM" id="SSF55846">
    <property type="entry name" value="N-acetylmuramoyl-L-alanine amidase-like"/>
    <property type="match status" value="1"/>
</dbReference>
<feature type="region of interest" description="Disordered" evidence="5">
    <location>
        <begin position="178"/>
        <end position="197"/>
    </location>
</feature>
<evidence type="ECO:0000313" key="9">
    <source>
        <dbReference type="EMBL" id="KAK5642878.1"/>
    </source>
</evidence>
<dbReference type="GO" id="GO:0009253">
    <property type="term" value="P:peptidoglycan catabolic process"/>
    <property type="evidence" value="ECO:0007669"/>
    <property type="project" value="InterPro"/>
</dbReference>
<dbReference type="Proteomes" id="UP001329430">
    <property type="component" value="Chromosome 6"/>
</dbReference>
<organism evidence="9 10">
    <name type="scientific">Pyrocoelia pectoralis</name>
    <dbReference type="NCBI Taxonomy" id="417401"/>
    <lineage>
        <taxon>Eukaryota</taxon>
        <taxon>Metazoa</taxon>
        <taxon>Ecdysozoa</taxon>
        <taxon>Arthropoda</taxon>
        <taxon>Hexapoda</taxon>
        <taxon>Insecta</taxon>
        <taxon>Pterygota</taxon>
        <taxon>Neoptera</taxon>
        <taxon>Endopterygota</taxon>
        <taxon>Coleoptera</taxon>
        <taxon>Polyphaga</taxon>
        <taxon>Elateriformia</taxon>
        <taxon>Elateroidea</taxon>
        <taxon>Lampyridae</taxon>
        <taxon>Lampyrinae</taxon>
        <taxon>Pyrocoelia</taxon>
    </lineage>
</organism>
<dbReference type="PANTHER" id="PTHR11022:SF41">
    <property type="entry name" value="PEPTIDOGLYCAN-RECOGNITION PROTEIN LC-RELATED"/>
    <property type="match status" value="1"/>
</dbReference>
<comment type="caution">
    <text evidence="9">The sequence shown here is derived from an EMBL/GenBank/DDBJ whole genome shotgun (WGS) entry which is preliminary data.</text>
</comment>
<dbReference type="PANTHER" id="PTHR11022">
    <property type="entry name" value="PEPTIDOGLYCAN RECOGNITION PROTEIN"/>
    <property type="match status" value="1"/>
</dbReference>
<dbReference type="InterPro" id="IPR015510">
    <property type="entry name" value="PGRP"/>
</dbReference>
<keyword evidence="6" id="KW-0472">Membrane</keyword>
<protein>
    <submittedName>
        <fullName evidence="9">Uncharacterized protein</fullName>
    </submittedName>
</protein>
<evidence type="ECO:0000256" key="4">
    <source>
        <dbReference type="ARBA" id="ARBA00057187"/>
    </source>
</evidence>
<accession>A0AAN7ZKN4</accession>
<feature type="domain" description="Peptidoglycan recognition protein family" evidence="8">
    <location>
        <begin position="212"/>
        <end position="355"/>
    </location>
</feature>
<dbReference type="SMART" id="SM00644">
    <property type="entry name" value="Ami_2"/>
    <property type="match status" value="1"/>
</dbReference>
<evidence type="ECO:0000256" key="3">
    <source>
        <dbReference type="ARBA" id="ARBA00022859"/>
    </source>
</evidence>
<dbReference type="SMART" id="SM00701">
    <property type="entry name" value="PGRP"/>
    <property type="match status" value="1"/>
</dbReference>
<comment type="function">
    <text evidence="4">Peptidoglycan-recognition protein probably involved in innate immunity by binding to peptidoglycans (PGN) of bacteria and activating the prophenoloxidase (proPO) cascade immune response. Binds to 1,3-beta-D-glucan and PGN.</text>
</comment>
<keyword evidence="10" id="KW-1185">Reference proteome</keyword>